<dbReference type="EMBL" id="JAFIMR010000020">
    <property type="protein sequence ID" value="KAI1866433.1"/>
    <property type="molecule type" value="Genomic_DNA"/>
</dbReference>
<organism evidence="1 2">
    <name type="scientific">Neoarthrinium moseri</name>
    <dbReference type="NCBI Taxonomy" id="1658444"/>
    <lineage>
        <taxon>Eukaryota</taxon>
        <taxon>Fungi</taxon>
        <taxon>Dikarya</taxon>
        <taxon>Ascomycota</taxon>
        <taxon>Pezizomycotina</taxon>
        <taxon>Sordariomycetes</taxon>
        <taxon>Xylariomycetidae</taxon>
        <taxon>Amphisphaeriales</taxon>
        <taxon>Apiosporaceae</taxon>
        <taxon>Neoarthrinium</taxon>
    </lineage>
</organism>
<evidence type="ECO:0000313" key="1">
    <source>
        <dbReference type="EMBL" id="KAI1866433.1"/>
    </source>
</evidence>
<dbReference type="AlphaFoldDB" id="A0A9P9WJ99"/>
<dbReference type="Proteomes" id="UP000829685">
    <property type="component" value="Unassembled WGS sequence"/>
</dbReference>
<protein>
    <submittedName>
        <fullName evidence="1">Uncharacterized protein</fullName>
    </submittedName>
</protein>
<sequence>MRQANLVRNRRNRPVVRRRGFKPGEGTVIRRPHLTFNSALVGGSEREAPIWARPDQMIQAPDWTTLYEDAKARKPKVAVKFAMPVSRYAAPTCSTMIHAKP</sequence>
<reference evidence="1" key="1">
    <citation type="submission" date="2021-03" db="EMBL/GenBank/DDBJ databases">
        <title>Revisited historic fungal species revealed as producer of novel bioactive compounds through whole genome sequencing and comparative genomics.</title>
        <authorList>
            <person name="Vignolle G.A."/>
            <person name="Hochenegger N."/>
            <person name="Mach R.L."/>
            <person name="Mach-Aigner A.R."/>
            <person name="Javad Rahimi M."/>
            <person name="Salim K.A."/>
            <person name="Chan C.M."/>
            <person name="Lim L.B.L."/>
            <person name="Cai F."/>
            <person name="Druzhinina I.S."/>
            <person name="U'Ren J.M."/>
            <person name="Derntl C."/>
        </authorList>
    </citation>
    <scope>NUCLEOTIDE SEQUENCE</scope>
    <source>
        <strain evidence="1">TUCIM 5799</strain>
    </source>
</reference>
<name>A0A9P9WJ99_9PEZI</name>
<proteinExistence type="predicted"/>
<gene>
    <name evidence="1" type="ORF">JX265_007734</name>
</gene>
<keyword evidence="2" id="KW-1185">Reference proteome</keyword>
<comment type="caution">
    <text evidence="1">The sequence shown here is derived from an EMBL/GenBank/DDBJ whole genome shotgun (WGS) entry which is preliminary data.</text>
</comment>
<accession>A0A9P9WJ99</accession>
<evidence type="ECO:0000313" key="2">
    <source>
        <dbReference type="Proteomes" id="UP000829685"/>
    </source>
</evidence>